<name>A0A5B9DDC7_9ARCH</name>
<keyword evidence="4 9" id="KW-0489">Methyltransferase</keyword>
<dbReference type="Proteomes" id="UP000321408">
    <property type="component" value="Chromosome"/>
</dbReference>
<dbReference type="OrthoDB" id="372118at2157"/>
<evidence type="ECO:0000259" key="10">
    <source>
        <dbReference type="Pfam" id="PF01035"/>
    </source>
</evidence>
<dbReference type="EC" id="2.1.1.63" evidence="9"/>
<keyword evidence="13" id="KW-1185">Reference proteome</keyword>
<dbReference type="PANTHER" id="PTHR10815:SF5">
    <property type="entry name" value="METHYLATED-DNA--PROTEIN-CYSTEINE METHYLTRANSFERASE"/>
    <property type="match status" value="1"/>
</dbReference>
<dbReference type="RefSeq" id="WP_147663915.1">
    <property type="nucleotide sequence ID" value="NZ_CP042905.2"/>
</dbReference>
<dbReference type="GeneID" id="41330805"/>
<feature type="domain" description="Methylated-DNA-[protein]-cysteine S-methyltransferase DNA binding" evidence="10">
    <location>
        <begin position="89"/>
        <end position="168"/>
    </location>
</feature>
<evidence type="ECO:0000256" key="1">
    <source>
        <dbReference type="ARBA" id="ARBA00001286"/>
    </source>
</evidence>
<evidence type="ECO:0000259" key="11">
    <source>
        <dbReference type="Pfam" id="PF02870"/>
    </source>
</evidence>
<dbReference type="PANTHER" id="PTHR10815">
    <property type="entry name" value="METHYLATED-DNA--PROTEIN-CYSTEINE METHYLTRANSFERASE"/>
    <property type="match status" value="1"/>
</dbReference>
<dbReference type="GO" id="GO:0032259">
    <property type="term" value="P:methylation"/>
    <property type="evidence" value="ECO:0007669"/>
    <property type="project" value="UniProtKB-KW"/>
</dbReference>
<dbReference type="PROSITE" id="PS00374">
    <property type="entry name" value="MGMT"/>
    <property type="match status" value="1"/>
</dbReference>
<dbReference type="SUPFAM" id="SSF46767">
    <property type="entry name" value="Methylated DNA-protein cysteine methyltransferase, C-terminal domain"/>
    <property type="match status" value="1"/>
</dbReference>
<dbReference type="GO" id="GO:0005737">
    <property type="term" value="C:cytoplasm"/>
    <property type="evidence" value="ECO:0007669"/>
    <property type="project" value="UniProtKB-SubCell"/>
</dbReference>
<dbReference type="Pfam" id="PF01035">
    <property type="entry name" value="DNA_binding_1"/>
    <property type="match status" value="1"/>
</dbReference>
<dbReference type="InterPro" id="IPR001497">
    <property type="entry name" value="MethylDNA_cys_MeTrfase_AS"/>
</dbReference>
<evidence type="ECO:0000313" key="12">
    <source>
        <dbReference type="EMBL" id="QEE16995.1"/>
    </source>
</evidence>
<reference evidence="12 13" key="1">
    <citation type="journal article" date="2020" name="Nature">
        <title>Isolation of an archaeon at the prokaryote-eukaryote interface.</title>
        <authorList>
            <person name="Imachi H."/>
            <person name="Nobu M.K."/>
            <person name="Nakahara N."/>
            <person name="Morono Y."/>
            <person name="Ogawara M."/>
            <person name="Takaki Y."/>
            <person name="Takano Y."/>
            <person name="Uematsu K."/>
            <person name="Ikuta T."/>
            <person name="Ito M."/>
            <person name="Matsui Y."/>
            <person name="Miyazaki M."/>
            <person name="Murata K."/>
            <person name="Saito Y."/>
            <person name="Sakai S."/>
            <person name="Song C."/>
            <person name="Tasumi E."/>
            <person name="Yamanaka Y."/>
            <person name="Yamaguchi T."/>
            <person name="Kamagata Y."/>
            <person name="Tamaki H."/>
            <person name="Takai K."/>
        </authorList>
    </citation>
    <scope>NUCLEOTIDE SEQUENCE [LARGE SCALE GENOMIC DNA]</scope>
    <source>
        <strain evidence="12 13">MK-D1</strain>
    </source>
</reference>
<keyword evidence="3 9" id="KW-0963">Cytoplasm</keyword>
<dbReference type="Pfam" id="PF02870">
    <property type="entry name" value="Methyltransf_1N"/>
    <property type="match status" value="1"/>
</dbReference>
<feature type="active site" description="Nucleophile; methyl group acceptor" evidence="9">
    <location>
        <position position="140"/>
    </location>
</feature>
<comment type="subcellular location">
    <subcellularLocation>
        <location evidence="9">Cytoplasm</location>
    </subcellularLocation>
</comment>
<dbReference type="InterPro" id="IPR008332">
    <property type="entry name" value="MethylG_MeTrfase_N"/>
</dbReference>
<evidence type="ECO:0000256" key="2">
    <source>
        <dbReference type="ARBA" id="ARBA00008711"/>
    </source>
</evidence>
<accession>A0A5B9DDC7</accession>
<evidence type="ECO:0000256" key="4">
    <source>
        <dbReference type="ARBA" id="ARBA00022603"/>
    </source>
</evidence>
<reference evidence="12 13" key="2">
    <citation type="journal article" date="2024" name="Int. J. Syst. Evol. Microbiol.">
        <title>Promethearchaeum syntrophicum gen. nov., sp. nov., an anaerobic, obligately syntrophic archaeon, the first isolate of the lineage 'Asgard' archaea, and proposal of the new archaeal phylum Promethearchaeota phyl. nov. and kingdom Promethearchaeati regn. nov.</title>
        <authorList>
            <person name="Imachi H."/>
            <person name="Nobu M.K."/>
            <person name="Kato S."/>
            <person name="Takaki Y."/>
            <person name="Miyazaki M."/>
            <person name="Miyata M."/>
            <person name="Ogawara M."/>
            <person name="Saito Y."/>
            <person name="Sakai S."/>
            <person name="Tahara Y.O."/>
            <person name="Takano Y."/>
            <person name="Tasumi E."/>
            <person name="Uematsu K."/>
            <person name="Yoshimura T."/>
            <person name="Itoh T."/>
            <person name="Ohkuma M."/>
            <person name="Takai K."/>
        </authorList>
    </citation>
    <scope>NUCLEOTIDE SEQUENCE [LARGE SCALE GENOMIC DNA]</scope>
    <source>
        <strain evidence="12 13">MK-D1</strain>
    </source>
</reference>
<dbReference type="Gene3D" id="3.30.160.70">
    <property type="entry name" value="Methylated DNA-protein cysteine methyltransferase domain"/>
    <property type="match status" value="1"/>
</dbReference>
<keyword evidence="7 9" id="KW-0234">DNA repair</keyword>
<dbReference type="InterPro" id="IPR036631">
    <property type="entry name" value="MGMT_N_sf"/>
</dbReference>
<comment type="function">
    <text evidence="9">Involved in the cellular defense against the biological effects of O6-methylguanine (O6-MeG) and O4-methylthymine (O4-MeT) in DNA. Repairs the methylated nucleobase in DNA by stoichiometrically transferring the methyl group to a cysteine residue in the enzyme. This is a suicide reaction: the enzyme is irreversibly inactivated.</text>
</comment>
<evidence type="ECO:0000256" key="7">
    <source>
        <dbReference type="ARBA" id="ARBA00023204"/>
    </source>
</evidence>
<feature type="domain" description="Methylguanine DNA methyltransferase ribonuclease-like" evidence="11">
    <location>
        <begin position="12"/>
        <end position="85"/>
    </location>
</feature>
<dbReference type="KEGG" id="psyt:DSAG12_02827"/>
<dbReference type="GO" id="GO:0003908">
    <property type="term" value="F:methylated-DNA-[protein]-cysteine S-methyltransferase activity"/>
    <property type="evidence" value="ECO:0007669"/>
    <property type="project" value="UniProtKB-UniRule"/>
</dbReference>
<evidence type="ECO:0000256" key="6">
    <source>
        <dbReference type="ARBA" id="ARBA00022763"/>
    </source>
</evidence>
<evidence type="ECO:0000256" key="9">
    <source>
        <dbReference type="HAMAP-Rule" id="MF_00772"/>
    </source>
</evidence>
<proteinExistence type="inferred from homology"/>
<dbReference type="Gene3D" id="1.10.10.10">
    <property type="entry name" value="Winged helix-like DNA-binding domain superfamily/Winged helix DNA-binding domain"/>
    <property type="match status" value="1"/>
</dbReference>
<dbReference type="CDD" id="cd06445">
    <property type="entry name" value="ATase"/>
    <property type="match status" value="1"/>
</dbReference>
<dbReference type="GO" id="GO:0006307">
    <property type="term" value="P:DNA alkylation repair"/>
    <property type="evidence" value="ECO:0007669"/>
    <property type="project" value="UniProtKB-UniRule"/>
</dbReference>
<dbReference type="InterPro" id="IPR014048">
    <property type="entry name" value="MethylDNA_cys_MeTrfase_DNA-bd"/>
</dbReference>
<dbReference type="InterPro" id="IPR036217">
    <property type="entry name" value="MethylDNA_cys_MeTrfase_DNAb"/>
</dbReference>
<keyword evidence="6 9" id="KW-0227">DNA damage</keyword>
<gene>
    <name evidence="9" type="primary">ogt</name>
    <name evidence="12" type="ORF">DSAG12_02827</name>
</gene>
<protein>
    <recommendedName>
        <fullName evidence="9">Methylated-DNA--protein-cysteine methyltransferase</fullName>
        <ecNumber evidence="9">2.1.1.63</ecNumber>
    </recommendedName>
    <alternativeName>
        <fullName evidence="9">6-O-methylguanine-DNA methyltransferase</fullName>
        <shortName evidence="9">MGMT</shortName>
    </alternativeName>
    <alternativeName>
        <fullName evidence="9">O-6-methylguanine-DNA-alkyltransferase</fullName>
    </alternativeName>
</protein>
<dbReference type="AlphaFoldDB" id="A0A5B9DDC7"/>
<evidence type="ECO:0000256" key="8">
    <source>
        <dbReference type="ARBA" id="ARBA00049348"/>
    </source>
</evidence>
<evidence type="ECO:0000256" key="5">
    <source>
        <dbReference type="ARBA" id="ARBA00022679"/>
    </source>
</evidence>
<dbReference type="FunFam" id="1.10.10.10:FF:000214">
    <property type="entry name" value="Methylated-DNA--protein-cysteine methyltransferase"/>
    <property type="match status" value="1"/>
</dbReference>
<comment type="miscellaneous">
    <text evidence="9">This enzyme catalyzes only one turnover and therefore is not strictly catalytic. According to one definition, an enzyme is a biocatalyst that acts repeatedly and over many reaction cycles.</text>
</comment>
<sequence length="181" mass="20441">MKKTKIILKEVKTPIGEMVFGSSEKGLCLLDFKYRKSFPRILKRIKEYFGEDITYGTSKIIELAENELNQYLQGELKIFTVPLDIKGNEFQLKVWEALLQIKYGKTVSYLDIAKKINRPKAVRAIANANGQNGIAVIIPCHRVIGSDGSLTGYGGGIAIKKKLIRLESRYGKNKITDFIKK</sequence>
<dbReference type="EMBL" id="CP042905">
    <property type="protein sequence ID" value="QEE16995.1"/>
    <property type="molecule type" value="Genomic_DNA"/>
</dbReference>
<dbReference type="InterPro" id="IPR036388">
    <property type="entry name" value="WH-like_DNA-bd_sf"/>
</dbReference>
<dbReference type="HAMAP" id="MF_00772">
    <property type="entry name" value="OGT"/>
    <property type="match status" value="1"/>
</dbReference>
<dbReference type="NCBIfam" id="TIGR00589">
    <property type="entry name" value="ogt"/>
    <property type="match status" value="1"/>
</dbReference>
<organism evidence="12 13">
    <name type="scientific">Promethearchaeum syntrophicum</name>
    <dbReference type="NCBI Taxonomy" id="2594042"/>
    <lineage>
        <taxon>Archaea</taxon>
        <taxon>Promethearchaeati</taxon>
        <taxon>Promethearchaeota</taxon>
        <taxon>Promethearchaeia</taxon>
        <taxon>Promethearchaeales</taxon>
        <taxon>Promethearchaeaceae</taxon>
        <taxon>Promethearchaeum</taxon>
    </lineage>
</organism>
<evidence type="ECO:0000313" key="13">
    <source>
        <dbReference type="Proteomes" id="UP000321408"/>
    </source>
</evidence>
<dbReference type="SUPFAM" id="SSF53155">
    <property type="entry name" value="Methylated DNA-protein cysteine methyltransferase domain"/>
    <property type="match status" value="1"/>
</dbReference>
<comment type="catalytic activity">
    <reaction evidence="1 9">
        <text>a 4-O-methyl-thymidine in DNA + L-cysteinyl-[protein] = a thymidine in DNA + S-methyl-L-cysteinyl-[protein]</text>
        <dbReference type="Rhea" id="RHEA:53428"/>
        <dbReference type="Rhea" id="RHEA-COMP:10131"/>
        <dbReference type="Rhea" id="RHEA-COMP:10132"/>
        <dbReference type="Rhea" id="RHEA-COMP:13555"/>
        <dbReference type="Rhea" id="RHEA-COMP:13556"/>
        <dbReference type="ChEBI" id="CHEBI:29950"/>
        <dbReference type="ChEBI" id="CHEBI:82612"/>
        <dbReference type="ChEBI" id="CHEBI:137386"/>
        <dbReference type="ChEBI" id="CHEBI:137387"/>
        <dbReference type="EC" id="2.1.1.63"/>
    </reaction>
</comment>
<comment type="catalytic activity">
    <reaction evidence="8 9">
        <text>a 6-O-methyl-2'-deoxyguanosine in DNA + L-cysteinyl-[protein] = S-methyl-L-cysteinyl-[protein] + a 2'-deoxyguanosine in DNA</text>
        <dbReference type="Rhea" id="RHEA:24000"/>
        <dbReference type="Rhea" id="RHEA-COMP:10131"/>
        <dbReference type="Rhea" id="RHEA-COMP:10132"/>
        <dbReference type="Rhea" id="RHEA-COMP:11367"/>
        <dbReference type="Rhea" id="RHEA-COMP:11368"/>
        <dbReference type="ChEBI" id="CHEBI:29950"/>
        <dbReference type="ChEBI" id="CHEBI:82612"/>
        <dbReference type="ChEBI" id="CHEBI:85445"/>
        <dbReference type="ChEBI" id="CHEBI:85448"/>
        <dbReference type="EC" id="2.1.1.63"/>
    </reaction>
</comment>
<keyword evidence="5 9" id="KW-0808">Transferase</keyword>
<evidence type="ECO:0000256" key="3">
    <source>
        <dbReference type="ARBA" id="ARBA00022490"/>
    </source>
</evidence>
<dbReference type="InterPro" id="IPR023546">
    <property type="entry name" value="MGMT"/>
</dbReference>
<comment type="similarity">
    <text evidence="2 9">Belongs to the MGMT family.</text>
</comment>